<evidence type="ECO:0000313" key="3">
    <source>
        <dbReference type="Proteomes" id="UP000321248"/>
    </source>
</evidence>
<proteinExistence type="predicted"/>
<dbReference type="PANTHER" id="PTHR43437">
    <property type="entry name" value="HYDROXYACYL-THIOESTER DEHYDRATASE TYPE 2, MITOCHONDRIAL-RELATED"/>
    <property type="match status" value="1"/>
</dbReference>
<name>A0A5C8KVF3_9GAMM</name>
<feature type="domain" description="MaoC-like" evidence="1">
    <location>
        <begin position="15"/>
        <end position="103"/>
    </location>
</feature>
<evidence type="ECO:0000259" key="1">
    <source>
        <dbReference type="Pfam" id="PF01575"/>
    </source>
</evidence>
<dbReference type="CDD" id="cd03449">
    <property type="entry name" value="R_hydratase"/>
    <property type="match status" value="1"/>
</dbReference>
<keyword evidence="3" id="KW-1185">Reference proteome</keyword>
<dbReference type="Pfam" id="PF01575">
    <property type="entry name" value="MaoC_dehydratas"/>
    <property type="match status" value="1"/>
</dbReference>
<dbReference type="InterPro" id="IPR029069">
    <property type="entry name" value="HotDog_dom_sf"/>
</dbReference>
<organism evidence="2 3">
    <name type="scientific">Alkalisalibacterium limincola</name>
    <dbReference type="NCBI Taxonomy" id="2699169"/>
    <lineage>
        <taxon>Bacteria</taxon>
        <taxon>Pseudomonadati</taxon>
        <taxon>Pseudomonadota</taxon>
        <taxon>Gammaproteobacteria</taxon>
        <taxon>Lysobacterales</taxon>
        <taxon>Lysobacteraceae</taxon>
        <taxon>Alkalisalibacterium</taxon>
    </lineage>
</organism>
<dbReference type="Proteomes" id="UP000321248">
    <property type="component" value="Unassembled WGS sequence"/>
</dbReference>
<dbReference type="SUPFAM" id="SSF54637">
    <property type="entry name" value="Thioesterase/thiol ester dehydrase-isomerase"/>
    <property type="match status" value="1"/>
</dbReference>
<dbReference type="InterPro" id="IPR002539">
    <property type="entry name" value="MaoC-like_dom"/>
</dbReference>
<accession>A0A5C8KVF3</accession>
<dbReference type="GO" id="GO:0019171">
    <property type="term" value="F:(3R)-hydroxyacyl-[acyl-carrier-protein] dehydratase activity"/>
    <property type="evidence" value="ECO:0007669"/>
    <property type="project" value="TreeGrafter"/>
</dbReference>
<dbReference type="GO" id="GO:0006633">
    <property type="term" value="P:fatty acid biosynthetic process"/>
    <property type="evidence" value="ECO:0007669"/>
    <property type="project" value="TreeGrafter"/>
</dbReference>
<dbReference type="InterPro" id="IPR050965">
    <property type="entry name" value="UPF0336/Enoyl-CoA_hydratase"/>
</dbReference>
<dbReference type="AlphaFoldDB" id="A0A5C8KVF3"/>
<reference evidence="2 3" key="1">
    <citation type="submission" date="2019-08" db="EMBL/GenBank/DDBJ databases">
        <authorList>
            <person name="Karlyshev A.V."/>
        </authorList>
    </citation>
    <scope>NUCLEOTIDE SEQUENCE [LARGE SCALE GENOMIC DNA]</scope>
    <source>
        <strain evidence="2 3">Alg18-2.2</strain>
    </source>
</reference>
<dbReference type="Gene3D" id="3.10.129.10">
    <property type="entry name" value="Hotdog Thioesterase"/>
    <property type="match status" value="1"/>
</dbReference>
<comment type="caution">
    <text evidence="2">The sequence shown here is derived from an EMBL/GenBank/DDBJ whole genome shotgun (WGS) entry which is preliminary data.</text>
</comment>
<dbReference type="EMBL" id="VRTS01000001">
    <property type="protein sequence ID" value="TXK66034.1"/>
    <property type="molecule type" value="Genomic_DNA"/>
</dbReference>
<dbReference type="PANTHER" id="PTHR43437:SF3">
    <property type="entry name" value="HYDROXYACYL-THIOESTER DEHYDRATASE TYPE 2, MITOCHONDRIAL"/>
    <property type="match status" value="1"/>
</dbReference>
<sequence>MNVNNDPYLSRGAIKVVEITADDIQRFVELSGDRNPIHSDEFIARKSIFGKRIAPGMMVASYISAVIANDLPGPGAIYLQQELKFEAPVFIGDRITVMARVIETPRPGRLVLETTCTNQEAVVVISGKALVKTPQGFEVHG</sequence>
<evidence type="ECO:0000313" key="2">
    <source>
        <dbReference type="EMBL" id="TXK66034.1"/>
    </source>
</evidence>
<gene>
    <name evidence="2" type="ORF">FU658_00130</name>
</gene>
<dbReference type="OrthoDB" id="9774179at2"/>
<protein>
    <submittedName>
        <fullName evidence="2">MaoC family dehydratase</fullName>
    </submittedName>
</protein>